<dbReference type="Gene3D" id="1.10.260.40">
    <property type="entry name" value="lambda repressor-like DNA-binding domains"/>
    <property type="match status" value="1"/>
</dbReference>
<sequence length="300" mass="35112">MTIFERIKELADKQGKSLQKISEELGFSSNYLYQLKRQTPAADKLALIADYFDVSVDYLLGRPDKSTFKQQNRIREFRKKKKLSLSELAQKVNIWLDEEFNDFYRTINNKPIKFNAQKVLSLENNELIITPEESSPVWMAFSEVLGVDDRYLEGISDVEPLEKKFRIGKIDDLKKELSPSSLSDDEYVKKYLETLDEKQIKRLTWSQLELKEYVGENTVKKIRDQYSKTETVLEGITRTYMRDYFALLDALYSLKHEFLEADYQILLTLAQLTPKYQAKALEQVKNLLIVQKVAESTDKI</sequence>
<protein>
    <submittedName>
        <fullName evidence="2">Transcriptional regulator with XRE-family HTH domain</fullName>
    </submittedName>
</protein>
<feature type="domain" description="HTH cro/C1-type" evidence="1">
    <location>
        <begin position="7"/>
        <end position="59"/>
    </location>
</feature>
<evidence type="ECO:0000259" key="1">
    <source>
        <dbReference type="PROSITE" id="PS50943"/>
    </source>
</evidence>
<evidence type="ECO:0000313" key="3">
    <source>
        <dbReference type="Proteomes" id="UP001207687"/>
    </source>
</evidence>
<dbReference type="InterPro" id="IPR001387">
    <property type="entry name" value="Cro/C1-type_HTH"/>
</dbReference>
<accession>A0AAW5TS50</accession>
<dbReference type="EMBL" id="JAOQNN010000001">
    <property type="protein sequence ID" value="MCW2280961.1"/>
    <property type="molecule type" value="Genomic_DNA"/>
</dbReference>
<dbReference type="PROSITE" id="PS50943">
    <property type="entry name" value="HTH_CROC1"/>
    <property type="match status" value="2"/>
</dbReference>
<organism evidence="2 3">
    <name type="scientific">Lactococcus lactis</name>
    <dbReference type="NCBI Taxonomy" id="1358"/>
    <lineage>
        <taxon>Bacteria</taxon>
        <taxon>Bacillati</taxon>
        <taxon>Bacillota</taxon>
        <taxon>Bacilli</taxon>
        <taxon>Lactobacillales</taxon>
        <taxon>Streptococcaceae</taxon>
        <taxon>Lactococcus</taxon>
    </lineage>
</organism>
<gene>
    <name evidence="2" type="ORF">M2256_001419</name>
</gene>
<reference evidence="2" key="1">
    <citation type="submission" date="2023-08" db="EMBL/GenBank/DDBJ databases">
        <title>Genomic analyses of the natural microbiome of Caenorhabditis elegans.</title>
        <authorList>
            <person name="Samuel B."/>
        </authorList>
    </citation>
    <scope>NUCLEOTIDE SEQUENCE</scope>
    <source>
        <strain evidence="2">BIGb0220</strain>
    </source>
</reference>
<dbReference type="CDD" id="cd00093">
    <property type="entry name" value="HTH_XRE"/>
    <property type="match status" value="2"/>
</dbReference>
<dbReference type="GO" id="GO:0003677">
    <property type="term" value="F:DNA binding"/>
    <property type="evidence" value="ECO:0007669"/>
    <property type="project" value="InterPro"/>
</dbReference>
<feature type="domain" description="HTH cro/C1-type" evidence="1">
    <location>
        <begin position="74"/>
        <end position="94"/>
    </location>
</feature>
<comment type="caution">
    <text evidence="2">The sequence shown here is derived from an EMBL/GenBank/DDBJ whole genome shotgun (WGS) entry which is preliminary data.</text>
</comment>
<dbReference type="InterPro" id="IPR010982">
    <property type="entry name" value="Lambda_DNA-bd_dom_sf"/>
</dbReference>
<dbReference type="SUPFAM" id="SSF47413">
    <property type="entry name" value="lambda repressor-like DNA-binding domains"/>
    <property type="match status" value="1"/>
</dbReference>
<dbReference type="SMART" id="SM00530">
    <property type="entry name" value="HTH_XRE"/>
    <property type="match status" value="2"/>
</dbReference>
<name>A0AAW5TS50_9LACT</name>
<dbReference type="RefSeq" id="WP_406600733.1">
    <property type="nucleotide sequence ID" value="NZ_JAOQNN010000001.1"/>
</dbReference>
<dbReference type="Proteomes" id="UP001207687">
    <property type="component" value="Unassembled WGS sequence"/>
</dbReference>
<proteinExistence type="predicted"/>
<dbReference type="AlphaFoldDB" id="A0AAW5TS50"/>
<dbReference type="Pfam" id="PF01381">
    <property type="entry name" value="HTH_3"/>
    <property type="match status" value="1"/>
</dbReference>
<evidence type="ECO:0000313" key="2">
    <source>
        <dbReference type="EMBL" id="MCW2280961.1"/>
    </source>
</evidence>